<dbReference type="GO" id="GO:0012505">
    <property type="term" value="C:endomembrane system"/>
    <property type="evidence" value="ECO:0007669"/>
    <property type="project" value="UniProtKB-SubCell"/>
</dbReference>
<dbReference type="PANTHER" id="PTHR10989:SF16">
    <property type="entry name" value="AT02829P-RELATED"/>
    <property type="match status" value="1"/>
</dbReference>
<evidence type="ECO:0000256" key="5">
    <source>
        <dbReference type="SAM" id="Phobius"/>
    </source>
</evidence>
<sequence>MRRIFLHTVAAAIMAYGFASLKYMPVDQFISSQKGGHSQFLTIIGLWLAIMTMTLGVASDLFPTITVFRKIKRLVLMVALPISTIVTTVYWTLLIFWTEMILAARPIPIKSPSPDELVPSFSEPTILRIPLKIDLALHAVPAISLLAEFFFVERKYSRGQAVYGGILMTALACSSYAPWIEYCAKSNGSFPYPFLTDAPFDVRVMIYVGLSTFALVTFWIMNSLHA</sequence>
<feature type="transmembrane region" description="Helical" evidence="5">
    <location>
        <begin position="43"/>
        <end position="62"/>
    </location>
</feature>
<keyword evidence="2 5" id="KW-0812">Transmembrane</keyword>
<keyword evidence="7" id="KW-1185">Reference proteome</keyword>
<proteinExistence type="predicted"/>
<evidence type="ECO:0000256" key="2">
    <source>
        <dbReference type="ARBA" id="ARBA00022692"/>
    </source>
</evidence>
<keyword evidence="3 5" id="KW-1133">Transmembrane helix</keyword>
<dbReference type="Pfam" id="PF04750">
    <property type="entry name" value="Far-17a_AIG1"/>
    <property type="match status" value="1"/>
</dbReference>
<dbReference type="EMBL" id="KV429069">
    <property type="protein sequence ID" value="KZT68198.1"/>
    <property type="molecule type" value="Genomic_DNA"/>
</dbReference>
<dbReference type="PANTHER" id="PTHR10989">
    <property type="entry name" value="ANDROGEN-INDUCED PROTEIN 1-RELATED"/>
    <property type="match status" value="1"/>
</dbReference>
<gene>
    <name evidence="6" type="ORF">DAEQUDRAFT_751434</name>
</gene>
<evidence type="ECO:0000256" key="3">
    <source>
        <dbReference type="ARBA" id="ARBA00022989"/>
    </source>
</evidence>
<evidence type="ECO:0000313" key="6">
    <source>
        <dbReference type="EMBL" id="KZT68198.1"/>
    </source>
</evidence>
<comment type="subcellular location">
    <subcellularLocation>
        <location evidence="1">Endomembrane system</location>
        <topology evidence="1">Multi-pass membrane protein</topology>
    </subcellularLocation>
</comment>
<feature type="transmembrane region" description="Helical" evidence="5">
    <location>
        <begin position="74"/>
        <end position="97"/>
    </location>
</feature>
<accession>A0A165PGV9</accession>
<feature type="transmembrane region" description="Helical" evidence="5">
    <location>
        <begin position="161"/>
        <end position="180"/>
    </location>
</feature>
<dbReference type="InterPro" id="IPR006838">
    <property type="entry name" value="ADTRP_AIG1"/>
</dbReference>
<dbReference type="GO" id="GO:0016020">
    <property type="term" value="C:membrane"/>
    <property type="evidence" value="ECO:0007669"/>
    <property type="project" value="InterPro"/>
</dbReference>
<evidence type="ECO:0000256" key="1">
    <source>
        <dbReference type="ARBA" id="ARBA00004127"/>
    </source>
</evidence>
<feature type="transmembrane region" description="Helical" evidence="5">
    <location>
        <begin position="200"/>
        <end position="221"/>
    </location>
</feature>
<dbReference type="Proteomes" id="UP000076727">
    <property type="component" value="Unassembled WGS sequence"/>
</dbReference>
<name>A0A165PGV9_9APHY</name>
<protein>
    <recommendedName>
        <fullName evidence="8">FAR-17a/AIG1-like protein</fullName>
    </recommendedName>
</protein>
<organism evidence="6 7">
    <name type="scientific">Daedalea quercina L-15889</name>
    <dbReference type="NCBI Taxonomy" id="1314783"/>
    <lineage>
        <taxon>Eukaryota</taxon>
        <taxon>Fungi</taxon>
        <taxon>Dikarya</taxon>
        <taxon>Basidiomycota</taxon>
        <taxon>Agaricomycotina</taxon>
        <taxon>Agaricomycetes</taxon>
        <taxon>Polyporales</taxon>
        <taxon>Fomitopsis</taxon>
    </lineage>
</organism>
<reference evidence="6 7" key="1">
    <citation type="journal article" date="2016" name="Mol. Biol. Evol.">
        <title>Comparative Genomics of Early-Diverging Mushroom-Forming Fungi Provides Insights into the Origins of Lignocellulose Decay Capabilities.</title>
        <authorList>
            <person name="Nagy L.G."/>
            <person name="Riley R."/>
            <person name="Tritt A."/>
            <person name="Adam C."/>
            <person name="Daum C."/>
            <person name="Floudas D."/>
            <person name="Sun H."/>
            <person name="Yadav J.S."/>
            <person name="Pangilinan J."/>
            <person name="Larsson K.H."/>
            <person name="Matsuura K."/>
            <person name="Barry K."/>
            <person name="Labutti K."/>
            <person name="Kuo R."/>
            <person name="Ohm R.A."/>
            <person name="Bhattacharya S.S."/>
            <person name="Shirouzu T."/>
            <person name="Yoshinaga Y."/>
            <person name="Martin F.M."/>
            <person name="Grigoriev I.V."/>
            <person name="Hibbett D.S."/>
        </authorList>
    </citation>
    <scope>NUCLEOTIDE SEQUENCE [LARGE SCALE GENOMIC DNA]</scope>
    <source>
        <strain evidence="6 7">L-15889</strain>
    </source>
</reference>
<feature type="transmembrane region" description="Helical" evidence="5">
    <location>
        <begin position="135"/>
        <end position="152"/>
    </location>
</feature>
<evidence type="ECO:0000256" key="4">
    <source>
        <dbReference type="ARBA" id="ARBA00023136"/>
    </source>
</evidence>
<evidence type="ECO:0008006" key="8">
    <source>
        <dbReference type="Google" id="ProtNLM"/>
    </source>
</evidence>
<keyword evidence="4 5" id="KW-0472">Membrane</keyword>
<dbReference type="AlphaFoldDB" id="A0A165PGV9"/>
<evidence type="ECO:0000313" key="7">
    <source>
        <dbReference type="Proteomes" id="UP000076727"/>
    </source>
</evidence>
<dbReference type="OrthoDB" id="1898221at2759"/>